<gene>
    <name evidence="1" type="ORF">VNO77_05627</name>
</gene>
<name>A0AAN9REB5_CANGL</name>
<evidence type="ECO:0000313" key="1">
    <source>
        <dbReference type="EMBL" id="KAK7363483.1"/>
    </source>
</evidence>
<sequence length="67" mass="7847">MTDQKFGLGVLSNRRVGNLSAARRLFKSSMNANYQNYVIWMTWASLEEDQGNSVRAEEVRNLYFHFQ</sequence>
<comment type="caution">
    <text evidence="1">The sequence shown here is derived from an EMBL/GenBank/DDBJ whole genome shotgun (WGS) entry which is preliminary data.</text>
</comment>
<keyword evidence="2" id="KW-1185">Reference proteome</keyword>
<reference evidence="1 2" key="1">
    <citation type="submission" date="2024-01" db="EMBL/GenBank/DDBJ databases">
        <title>The genomes of 5 underutilized Papilionoideae crops provide insights into root nodulation and disease resistanc.</title>
        <authorList>
            <person name="Jiang F."/>
        </authorList>
    </citation>
    <scope>NUCLEOTIDE SEQUENCE [LARGE SCALE GENOMIC DNA]</scope>
    <source>
        <strain evidence="1">LVBAO_FW01</strain>
        <tissue evidence="1">Leaves</tissue>
    </source>
</reference>
<dbReference type="InterPro" id="IPR044624">
    <property type="entry name" value="Mbb1-like"/>
</dbReference>
<dbReference type="EMBL" id="JAYMYQ010000001">
    <property type="protein sequence ID" value="KAK7363483.1"/>
    <property type="molecule type" value="Genomic_DNA"/>
</dbReference>
<dbReference type="Proteomes" id="UP001367508">
    <property type="component" value="Unassembled WGS sequence"/>
</dbReference>
<evidence type="ECO:0000313" key="2">
    <source>
        <dbReference type="Proteomes" id="UP001367508"/>
    </source>
</evidence>
<dbReference type="PANTHER" id="PTHR44917">
    <property type="entry name" value="PROTEIN HIGH CHLOROPHYLL FLUORESCENT 107"/>
    <property type="match status" value="1"/>
</dbReference>
<dbReference type="InterPro" id="IPR011990">
    <property type="entry name" value="TPR-like_helical_dom_sf"/>
</dbReference>
<dbReference type="GO" id="GO:0003729">
    <property type="term" value="F:mRNA binding"/>
    <property type="evidence" value="ECO:0007669"/>
    <property type="project" value="InterPro"/>
</dbReference>
<protein>
    <submittedName>
        <fullName evidence="1">Uncharacterized protein</fullName>
    </submittedName>
</protein>
<dbReference type="GO" id="GO:0009507">
    <property type="term" value="C:chloroplast"/>
    <property type="evidence" value="ECO:0007669"/>
    <property type="project" value="TreeGrafter"/>
</dbReference>
<dbReference type="GO" id="GO:0006417">
    <property type="term" value="P:regulation of translation"/>
    <property type="evidence" value="ECO:0007669"/>
    <property type="project" value="TreeGrafter"/>
</dbReference>
<organism evidence="1 2">
    <name type="scientific">Canavalia gladiata</name>
    <name type="common">Sword bean</name>
    <name type="synonym">Dolichos gladiatus</name>
    <dbReference type="NCBI Taxonomy" id="3824"/>
    <lineage>
        <taxon>Eukaryota</taxon>
        <taxon>Viridiplantae</taxon>
        <taxon>Streptophyta</taxon>
        <taxon>Embryophyta</taxon>
        <taxon>Tracheophyta</taxon>
        <taxon>Spermatophyta</taxon>
        <taxon>Magnoliopsida</taxon>
        <taxon>eudicotyledons</taxon>
        <taxon>Gunneridae</taxon>
        <taxon>Pentapetalae</taxon>
        <taxon>rosids</taxon>
        <taxon>fabids</taxon>
        <taxon>Fabales</taxon>
        <taxon>Fabaceae</taxon>
        <taxon>Papilionoideae</taxon>
        <taxon>50 kb inversion clade</taxon>
        <taxon>NPAAA clade</taxon>
        <taxon>indigoferoid/millettioid clade</taxon>
        <taxon>Phaseoleae</taxon>
        <taxon>Canavalia</taxon>
    </lineage>
</organism>
<dbReference type="Gene3D" id="1.25.40.10">
    <property type="entry name" value="Tetratricopeptide repeat domain"/>
    <property type="match status" value="1"/>
</dbReference>
<dbReference type="AlphaFoldDB" id="A0AAN9REB5"/>
<dbReference type="PANTHER" id="PTHR44917:SF1">
    <property type="entry name" value="PROTEIN HIGH CHLOROPHYLL FLUORESCENT 107"/>
    <property type="match status" value="1"/>
</dbReference>
<dbReference type="GO" id="GO:0003727">
    <property type="term" value="F:single-stranded RNA binding"/>
    <property type="evidence" value="ECO:0007669"/>
    <property type="project" value="TreeGrafter"/>
</dbReference>
<proteinExistence type="predicted"/>
<accession>A0AAN9REB5</accession>
<dbReference type="GO" id="GO:0006397">
    <property type="term" value="P:mRNA processing"/>
    <property type="evidence" value="ECO:0007669"/>
    <property type="project" value="InterPro"/>
</dbReference>